<sequence>MRDFFIYTILCLFCFAPAAAQEVPFEGLHLDDLISIPGERKPGIINHPVSAFELPGFKLLPSGHVHLLRHYPGISLPSMPPVPFPEKNNLRSYSFWQPLKRLTIRGNYFSSGILPVETYSSTAVRSDVEARYRLTNKFSLYMSTNYLSDRYRTPRSLYTRGTSAGAAYQLSDRFLLKAGASYQYNTVLRKWEWIYMTGLVFCF</sequence>
<dbReference type="RefSeq" id="WP_130059565.1">
    <property type="nucleotide sequence ID" value="NZ_JADNPJ010000024.1"/>
</dbReference>
<accession>A0A7J4XL67</accession>
<feature type="chain" id="PRO_5029657584" evidence="1">
    <location>
        <begin position="21"/>
        <end position="203"/>
    </location>
</feature>
<dbReference type="AlphaFoldDB" id="A0A7J4XL67"/>
<keyword evidence="1" id="KW-0732">Signal</keyword>
<protein>
    <submittedName>
        <fullName evidence="2">DUF481 domain-containing protein</fullName>
    </submittedName>
</protein>
<evidence type="ECO:0000256" key="1">
    <source>
        <dbReference type="SAM" id="SignalP"/>
    </source>
</evidence>
<feature type="signal peptide" evidence="1">
    <location>
        <begin position="1"/>
        <end position="20"/>
    </location>
</feature>
<proteinExistence type="predicted"/>
<organism evidence="2 3">
    <name type="scientific">Bacteroides salyersiae</name>
    <dbReference type="NCBI Taxonomy" id="291644"/>
    <lineage>
        <taxon>Bacteria</taxon>
        <taxon>Pseudomonadati</taxon>
        <taxon>Bacteroidota</taxon>
        <taxon>Bacteroidia</taxon>
        <taxon>Bacteroidales</taxon>
        <taxon>Bacteroidaceae</taxon>
        <taxon>Bacteroides</taxon>
    </lineage>
</organism>
<evidence type="ECO:0000313" key="2">
    <source>
        <dbReference type="EMBL" id="KAA3767547.1"/>
    </source>
</evidence>
<comment type="caution">
    <text evidence="2">The sequence shown here is derived from an EMBL/GenBank/DDBJ whole genome shotgun (WGS) entry which is preliminary data.</text>
</comment>
<name>A0A7J4XL67_9BACE</name>
<reference evidence="2 3" key="1">
    <citation type="journal article" date="2019" name="Nat. Med.">
        <title>A library of human gut bacterial isolates paired with longitudinal multiomics data enables mechanistic microbiome research.</title>
        <authorList>
            <person name="Poyet M."/>
            <person name="Groussin M."/>
            <person name="Gibbons S.M."/>
            <person name="Avila-Pacheco J."/>
            <person name="Jiang X."/>
            <person name="Kearney S.M."/>
            <person name="Perrotta A.R."/>
            <person name="Berdy B."/>
            <person name="Zhao S."/>
            <person name="Lieberman T.D."/>
            <person name="Swanson P.K."/>
            <person name="Smith M."/>
            <person name="Roesemann S."/>
            <person name="Alexander J.E."/>
            <person name="Rich S.A."/>
            <person name="Livny J."/>
            <person name="Vlamakis H."/>
            <person name="Clish C."/>
            <person name="Bullock K."/>
            <person name="Deik A."/>
            <person name="Scott J."/>
            <person name="Pierce K.A."/>
            <person name="Xavier R.J."/>
            <person name="Alm E.J."/>
        </authorList>
    </citation>
    <scope>NUCLEOTIDE SEQUENCE [LARGE SCALE GENOMIC DNA]</scope>
    <source>
        <strain evidence="2 3">BIOML-A10</strain>
    </source>
</reference>
<evidence type="ECO:0000313" key="3">
    <source>
        <dbReference type="Proteomes" id="UP000422221"/>
    </source>
</evidence>
<dbReference type="EMBL" id="VWMK01000005">
    <property type="protein sequence ID" value="KAA3767547.1"/>
    <property type="molecule type" value="Genomic_DNA"/>
</dbReference>
<dbReference type="SUPFAM" id="SSF56935">
    <property type="entry name" value="Porins"/>
    <property type="match status" value="1"/>
</dbReference>
<dbReference type="Proteomes" id="UP000422221">
    <property type="component" value="Unassembled WGS sequence"/>
</dbReference>
<gene>
    <name evidence="2" type="ORF">F3F73_07430</name>
</gene>